<sequence>MSFDPKNLPAPVIMPWHGKWPKIHPTAFIAPGAVVIGDVEIGPEAGIWFGVVIRGDVHEIKIGARTNVQDATVVHATQFRAGTYIGDDVTIGHGAVLHACVLKDRCFVGMGATILDEATVETDAMVAAGALLAPNKVVPTGELWAGNPAKKLRDMRPAEIENIAGSATRYVGFAKEYLDLLKG</sequence>
<reference evidence="2" key="1">
    <citation type="journal article" date="2019" name="Int. J. Syst. Evol. Microbiol.">
        <title>The Global Catalogue of Microorganisms (GCM) 10K type strain sequencing project: providing services to taxonomists for standard genome sequencing and annotation.</title>
        <authorList>
            <consortium name="The Broad Institute Genomics Platform"/>
            <consortium name="The Broad Institute Genome Sequencing Center for Infectious Disease"/>
            <person name="Wu L."/>
            <person name="Ma J."/>
        </authorList>
    </citation>
    <scope>NUCLEOTIDE SEQUENCE [LARGE SCALE GENOMIC DNA]</scope>
    <source>
        <strain evidence="2">CGMCC 1.19062</strain>
    </source>
</reference>
<dbReference type="Gene3D" id="2.160.10.10">
    <property type="entry name" value="Hexapeptide repeat proteins"/>
    <property type="match status" value="1"/>
</dbReference>
<dbReference type="PANTHER" id="PTHR13061">
    <property type="entry name" value="DYNACTIN SUBUNIT P25"/>
    <property type="match status" value="1"/>
</dbReference>
<comment type="caution">
    <text evidence="1">The sequence shown here is derived from an EMBL/GenBank/DDBJ whole genome shotgun (WGS) entry which is preliminary data.</text>
</comment>
<evidence type="ECO:0000313" key="1">
    <source>
        <dbReference type="EMBL" id="MFD2262433.1"/>
    </source>
</evidence>
<proteinExistence type="predicted"/>
<dbReference type="CDD" id="cd04645">
    <property type="entry name" value="LbH_gamma_CA_like"/>
    <property type="match status" value="1"/>
</dbReference>
<organism evidence="1 2">
    <name type="scientific">Lacibacterium aquatile</name>
    <dbReference type="NCBI Taxonomy" id="1168082"/>
    <lineage>
        <taxon>Bacteria</taxon>
        <taxon>Pseudomonadati</taxon>
        <taxon>Pseudomonadota</taxon>
        <taxon>Alphaproteobacteria</taxon>
        <taxon>Rhodospirillales</taxon>
        <taxon>Rhodospirillaceae</taxon>
    </lineage>
</organism>
<dbReference type="InterPro" id="IPR001451">
    <property type="entry name" value="Hexapep"/>
</dbReference>
<dbReference type="RefSeq" id="WP_379875391.1">
    <property type="nucleotide sequence ID" value="NZ_JBHUIP010000004.1"/>
</dbReference>
<dbReference type="PANTHER" id="PTHR13061:SF50">
    <property type="entry name" value="GAMMA CARBONIC ANHYDRASE 1, MITOCHONDRIAL"/>
    <property type="match status" value="1"/>
</dbReference>
<dbReference type="Pfam" id="PF00132">
    <property type="entry name" value="Hexapep"/>
    <property type="match status" value="1"/>
</dbReference>
<dbReference type="InterPro" id="IPR047324">
    <property type="entry name" value="LbH_gamma_CA-like"/>
</dbReference>
<dbReference type="Proteomes" id="UP001597295">
    <property type="component" value="Unassembled WGS sequence"/>
</dbReference>
<dbReference type="InterPro" id="IPR011004">
    <property type="entry name" value="Trimer_LpxA-like_sf"/>
</dbReference>
<dbReference type="InterPro" id="IPR050484">
    <property type="entry name" value="Transf_Hexapept/Carb_Anhydrase"/>
</dbReference>
<dbReference type="EMBL" id="JBHUIP010000004">
    <property type="protein sequence ID" value="MFD2262433.1"/>
    <property type="molecule type" value="Genomic_DNA"/>
</dbReference>
<gene>
    <name evidence="1" type="ORF">ACFSM5_05995</name>
</gene>
<keyword evidence="2" id="KW-1185">Reference proteome</keyword>
<dbReference type="SUPFAM" id="SSF51161">
    <property type="entry name" value="Trimeric LpxA-like enzymes"/>
    <property type="match status" value="1"/>
</dbReference>
<name>A0ABW5DMT7_9PROT</name>
<evidence type="ECO:0000313" key="2">
    <source>
        <dbReference type="Proteomes" id="UP001597295"/>
    </source>
</evidence>
<accession>A0ABW5DMT7</accession>
<protein>
    <submittedName>
        <fullName evidence="1">Gamma carbonic anhydrase family protein</fullName>
    </submittedName>
</protein>